<organism evidence="6 7">
    <name type="scientific">Chelativorans composti</name>
    <dbReference type="NCBI Taxonomy" id="768533"/>
    <lineage>
        <taxon>Bacteria</taxon>
        <taxon>Pseudomonadati</taxon>
        <taxon>Pseudomonadota</taxon>
        <taxon>Alphaproteobacteria</taxon>
        <taxon>Hyphomicrobiales</taxon>
        <taxon>Phyllobacteriaceae</taxon>
        <taxon>Chelativorans</taxon>
    </lineage>
</organism>
<dbReference type="Pfam" id="PF03466">
    <property type="entry name" value="LysR_substrate"/>
    <property type="match status" value="1"/>
</dbReference>
<dbReference type="InterPro" id="IPR036388">
    <property type="entry name" value="WH-like_DNA-bd_sf"/>
</dbReference>
<dbReference type="InterPro" id="IPR000847">
    <property type="entry name" value="LysR_HTH_N"/>
</dbReference>
<feature type="domain" description="HTH lysR-type" evidence="5">
    <location>
        <begin position="1"/>
        <end position="58"/>
    </location>
</feature>
<proteinExistence type="inferred from homology"/>
<evidence type="ECO:0000313" key="7">
    <source>
        <dbReference type="Proteomes" id="UP001597373"/>
    </source>
</evidence>
<evidence type="ECO:0000256" key="3">
    <source>
        <dbReference type="ARBA" id="ARBA00023125"/>
    </source>
</evidence>
<keyword evidence="2" id="KW-0805">Transcription regulation</keyword>
<dbReference type="InterPro" id="IPR005119">
    <property type="entry name" value="LysR_subst-bd"/>
</dbReference>
<accession>A0ABW5DH29</accession>
<keyword evidence="4" id="KW-0804">Transcription</keyword>
<evidence type="ECO:0000256" key="4">
    <source>
        <dbReference type="ARBA" id="ARBA00023163"/>
    </source>
</evidence>
<dbReference type="PANTHER" id="PTHR30126:SF77">
    <property type="entry name" value="TRANSCRIPTIONAL REGULATORY PROTEIN"/>
    <property type="match status" value="1"/>
</dbReference>
<dbReference type="InterPro" id="IPR036390">
    <property type="entry name" value="WH_DNA-bd_sf"/>
</dbReference>
<name>A0ABW5DH29_9HYPH</name>
<evidence type="ECO:0000313" key="6">
    <source>
        <dbReference type="EMBL" id="MFD2259811.1"/>
    </source>
</evidence>
<comment type="caution">
    <text evidence="6">The sequence shown here is derived from an EMBL/GenBank/DDBJ whole genome shotgun (WGS) entry which is preliminary data.</text>
</comment>
<evidence type="ECO:0000259" key="5">
    <source>
        <dbReference type="PROSITE" id="PS50931"/>
    </source>
</evidence>
<dbReference type="EMBL" id="JBHUIR010000026">
    <property type="protein sequence ID" value="MFD2259811.1"/>
    <property type="molecule type" value="Genomic_DNA"/>
</dbReference>
<evidence type="ECO:0000256" key="2">
    <source>
        <dbReference type="ARBA" id="ARBA00023015"/>
    </source>
</evidence>
<dbReference type="Pfam" id="PF00126">
    <property type="entry name" value="HTH_1"/>
    <property type="match status" value="1"/>
</dbReference>
<sequence>MNIRFMETVICLAQCLNFRVTAERLNITPAAVSSRILTIENELGIKLFERDSKDVRITPEGSIFLSGALKIVQSYHELRAQLQPAGDAGGTIRLGVMPSVAPSQLLPRMIRRMEQDYPRLSVLVETDGNPRLLDMLDSGDLDVVIGIKREEHPSRICQPLWNLGMYWVARTGVFPSGEQLGIRDIVSQPIISYARGTLNHDRLLEYLGEEAAADCEMHYSNSLATTINLVEAGIGIAVLPPVVVQDQLRSGTLSVLDVHPVFPQTPYHIMWQRSSSSGIPLLVSEIARGIAREIAGEYSWDLVNIPD</sequence>
<dbReference type="SUPFAM" id="SSF46785">
    <property type="entry name" value="Winged helix' DNA-binding domain"/>
    <property type="match status" value="1"/>
</dbReference>
<dbReference type="Gene3D" id="3.40.190.10">
    <property type="entry name" value="Periplasmic binding protein-like II"/>
    <property type="match status" value="2"/>
</dbReference>
<dbReference type="PANTHER" id="PTHR30126">
    <property type="entry name" value="HTH-TYPE TRANSCRIPTIONAL REGULATOR"/>
    <property type="match status" value="1"/>
</dbReference>
<dbReference type="Proteomes" id="UP001597373">
    <property type="component" value="Unassembled WGS sequence"/>
</dbReference>
<gene>
    <name evidence="6" type="ORF">ACFSMZ_08535</name>
</gene>
<comment type="similarity">
    <text evidence="1">Belongs to the LysR transcriptional regulatory family.</text>
</comment>
<dbReference type="RefSeq" id="WP_345099649.1">
    <property type="nucleotide sequence ID" value="NZ_BAABGS010000068.1"/>
</dbReference>
<dbReference type="Gene3D" id="1.10.10.10">
    <property type="entry name" value="Winged helix-like DNA-binding domain superfamily/Winged helix DNA-binding domain"/>
    <property type="match status" value="1"/>
</dbReference>
<keyword evidence="3" id="KW-0238">DNA-binding</keyword>
<dbReference type="SUPFAM" id="SSF53850">
    <property type="entry name" value="Periplasmic binding protein-like II"/>
    <property type="match status" value="1"/>
</dbReference>
<protein>
    <submittedName>
        <fullName evidence="6">LysR family transcriptional regulator</fullName>
    </submittedName>
</protein>
<keyword evidence="7" id="KW-1185">Reference proteome</keyword>
<evidence type="ECO:0000256" key="1">
    <source>
        <dbReference type="ARBA" id="ARBA00009437"/>
    </source>
</evidence>
<dbReference type="CDD" id="cd05466">
    <property type="entry name" value="PBP2_LTTR_substrate"/>
    <property type="match status" value="1"/>
</dbReference>
<reference evidence="7" key="1">
    <citation type="journal article" date="2019" name="Int. J. Syst. Evol. Microbiol.">
        <title>The Global Catalogue of Microorganisms (GCM) 10K type strain sequencing project: providing services to taxonomists for standard genome sequencing and annotation.</title>
        <authorList>
            <consortium name="The Broad Institute Genomics Platform"/>
            <consortium name="The Broad Institute Genome Sequencing Center for Infectious Disease"/>
            <person name="Wu L."/>
            <person name="Ma J."/>
        </authorList>
    </citation>
    <scope>NUCLEOTIDE SEQUENCE [LARGE SCALE GENOMIC DNA]</scope>
    <source>
        <strain evidence="7">KCTC 23707</strain>
    </source>
</reference>
<dbReference type="PROSITE" id="PS50931">
    <property type="entry name" value="HTH_LYSR"/>
    <property type="match status" value="1"/>
</dbReference>